<organism evidence="1 2">
    <name type="scientific">Ameiurus melas</name>
    <name type="common">Black bullhead</name>
    <name type="synonym">Silurus melas</name>
    <dbReference type="NCBI Taxonomy" id="219545"/>
    <lineage>
        <taxon>Eukaryota</taxon>
        <taxon>Metazoa</taxon>
        <taxon>Chordata</taxon>
        <taxon>Craniata</taxon>
        <taxon>Vertebrata</taxon>
        <taxon>Euteleostomi</taxon>
        <taxon>Actinopterygii</taxon>
        <taxon>Neopterygii</taxon>
        <taxon>Teleostei</taxon>
        <taxon>Ostariophysi</taxon>
        <taxon>Siluriformes</taxon>
        <taxon>Ictaluridae</taxon>
        <taxon>Ameiurus</taxon>
    </lineage>
</organism>
<dbReference type="EMBL" id="JAAGNN010000009">
    <property type="protein sequence ID" value="KAF4085011.1"/>
    <property type="molecule type" value="Genomic_DNA"/>
</dbReference>
<name>A0A7J6ASN2_AMEME</name>
<keyword evidence="2" id="KW-1185">Reference proteome</keyword>
<gene>
    <name evidence="1" type="ORF">AMELA_G00112480</name>
</gene>
<reference evidence="1 2" key="1">
    <citation type="submission" date="2020-02" db="EMBL/GenBank/DDBJ databases">
        <title>A chromosome-scale genome assembly of the black bullhead catfish (Ameiurus melas).</title>
        <authorList>
            <person name="Wen M."/>
            <person name="Zham M."/>
            <person name="Cabau C."/>
            <person name="Klopp C."/>
            <person name="Donnadieu C."/>
            <person name="Roques C."/>
            <person name="Bouchez O."/>
            <person name="Lampietro C."/>
            <person name="Jouanno E."/>
            <person name="Herpin A."/>
            <person name="Louis A."/>
            <person name="Berthelot C."/>
            <person name="Parey E."/>
            <person name="Roest-Crollius H."/>
            <person name="Braasch I."/>
            <person name="Postlethwait J."/>
            <person name="Robinson-Rechavi M."/>
            <person name="Echchiki A."/>
            <person name="Begum T."/>
            <person name="Montfort J."/>
            <person name="Schartl M."/>
            <person name="Bobe J."/>
            <person name="Guiguen Y."/>
        </authorList>
    </citation>
    <scope>NUCLEOTIDE SEQUENCE [LARGE SCALE GENOMIC DNA]</scope>
    <source>
        <strain evidence="1">M_S1</strain>
        <tissue evidence="1">Blood</tissue>
    </source>
</reference>
<comment type="caution">
    <text evidence="1">The sequence shown here is derived from an EMBL/GenBank/DDBJ whole genome shotgun (WGS) entry which is preliminary data.</text>
</comment>
<proteinExistence type="predicted"/>
<sequence length="76" mass="8449">MLLPPLPGYASRKYCYWTWSREFLHRVLTGSEDVSATSLTSAGIITYPGSCLDYPGIKAKITPVYLKTLGYKSCNP</sequence>
<protein>
    <submittedName>
        <fullName evidence="1">Uncharacterized protein</fullName>
    </submittedName>
</protein>
<evidence type="ECO:0000313" key="1">
    <source>
        <dbReference type="EMBL" id="KAF4085011.1"/>
    </source>
</evidence>
<evidence type="ECO:0000313" key="2">
    <source>
        <dbReference type="Proteomes" id="UP000593565"/>
    </source>
</evidence>
<accession>A0A7J6ASN2</accession>
<dbReference type="Proteomes" id="UP000593565">
    <property type="component" value="Unassembled WGS sequence"/>
</dbReference>
<dbReference type="AlphaFoldDB" id="A0A7J6ASN2"/>